<proteinExistence type="predicted"/>
<sequence>MRGRVLGYDAVTFTGAITGHDGLRYDFTRADWRDGREPAVGMQVDFVQAGERAHDVYVLAQQRPPFTWAWFLLSLNGRVSRKEFWLKYQLPLTVLYCAVGYLGILTADTNAAVGNGAGSGLSPVAGVLLVLVTLLSLWPGIAVQVKRCHDRNRSGWFLLISLIPIVGNLWLLAELGFIRGTSGENRFGGDPLA</sequence>
<protein>
    <submittedName>
        <fullName evidence="2">Uncharacterized membrane protein YhaH (DUF805 family)</fullName>
    </submittedName>
</protein>
<keyword evidence="1" id="KW-0812">Transmembrane</keyword>
<feature type="transmembrane region" description="Helical" evidence="1">
    <location>
        <begin position="155"/>
        <end position="173"/>
    </location>
</feature>
<keyword evidence="3" id="KW-1185">Reference proteome</keyword>
<keyword evidence="1" id="KW-0472">Membrane</keyword>
<dbReference type="PANTHER" id="PTHR34980">
    <property type="entry name" value="INNER MEMBRANE PROTEIN-RELATED-RELATED"/>
    <property type="match status" value="1"/>
</dbReference>
<keyword evidence="1" id="KW-1133">Transmembrane helix</keyword>
<dbReference type="Proteomes" id="UP000315751">
    <property type="component" value="Unassembled WGS sequence"/>
</dbReference>
<feature type="transmembrane region" description="Helical" evidence="1">
    <location>
        <begin position="124"/>
        <end position="143"/>
    </location>
</feature>
<feature type="transmembrane region" description="Helical" evidence="1">
    <location>
        <begin position="84"/>
        <end position="104"/>
    </location>
</feature>
<evidence type="ECO:0000313" key="2">
    <source>
        <dbReference type="EMBL" id="TWB43719.1"/>
    </source>
</evidence>
<evidence type="ECO:0000256" key="1">
    <source>
        <dbReference type="SAM" id="Phobius"/>
    </source>
</evidence>
<dbReference type="AlphaFoldDB" id="A0A560HDE6"/>
<dbReference type="OrthoDB" id="9812349at2"/>
<name>A0A560HDE6_9PROT</name>
<dbReference type="GO" id="GO:0005886">
    <property type="term" value="C:plasma membrane"/>
    <property type="evidence" value="ECO:0007669"/>
    <property type="project" value="TreeGrafter"/>
</dbReference>
<dbReference type="PANTHER" id="PTHR34980:SF3">
    <property type="entry name" value="BLR8105 PROTEIN"/>
    <property type="match status" value="1"/>
</dbReference>
<organism evidence="2 3">
    <name type="scientific">Nitrospirillum amazonense</name>
    <dbReference type="NCBI Taxonomy" id="28077"/>
    <lineage>
        <taxon>Bacteria</taxon>
        <taxon>Pseudomonadati</taxon>
        <taxon>Pseudomonadota</taxon>
        <taxon>Alphaproteobacteria</taxon>
        <taxon>Rhodospirillales</taxon>
        <taxon>Azospirillaceae</taxon>
        <taxon>Nitrospirillum</taxon>
    </lineage>
</organism>
<comment type="caution">
    <text evidence="2">The sequence shown here is derived from an EMBL/GenBank/DDBJ whole genome shotgun (WGS) entry which is preliminary data.</text>
</comment>
<gene>
    <name evidence="2" type="ORF">FBZ90_104106</name>
</gene>
<dbReference type="EMBL" id="VITR01000004">
    <property type="protein sequence ID" value="TWB43719.1"/>
    <property type="molecule type" value="Genomic_DNA"/>
</dbReference>
<dbReference type="Pfam" id="PF05656">
    <property type="entry name" value="DUF805"/>
    <property type="match status" value="1"/>
</dbReference>
<reference evidence="2 3" key="1">
    <citation type="submission" date="2019-06" db="EMBL/GenBank/DDBJ databases">
        <title>Genomic Encyclopedia of Type Strains, Phase IV (KMG-V): Genome sequencing to study the core and pangenomes of soil and plant-associated prokaryotes.</title>
        <authorList>
            <person name="Whitman W."/>
        </authorList>
    </citation>
    <scope>NUCLEOTIDE SEQUENCE [LARGE SCALE GENOMIC DNA]</scope>
    <source>
        <strain evidence="2 3">BR 11622</strain>
    </source>
</reference>
<dbReference type="RefSeq" id="WP_145730687.1">
    <property type="nucleotide sequence ID" value="NZ_VITR01000004.1"/>
</dbReference>
<dbReference type="InterPro" id="IPR008523">
    <property type="entry name" value="DUF805"/>
</dbReference>
<accession>A0A560HDE6</accession>
<evidence type="ECO:0000313" key="3">
    <source>
        <dbReference type="Proteomes" id="UP000315751"/>
    </source>
</evidence>